<evidence type="ECO:0000259" key="8">
    <source>
        <dbReference type="PROSITE" id="PS50850"/>
    </source>
</evidence>
<dbReference type="PANTHER" id="PTHR23503:SF114">
    <property type="entry name" value="PLASTIDIC GLUCOSE TRANSPORTER 3-RELATED"/>
    <property type="match status" value="1"/>
</dbReference>
<organism evidence="9 10">
    <name type="scientific">Liquidambar formosana</name>
    <name type="common">Formosan gum</name>
    <dbReference type="NCBI Taxonomy" id="63359"/>
    <lineage>
        <taxon>Eukaryota</taxon>
        <taxon>Viridiplantae</taxon>
        <taxon>Streptophyta</taxon>
        <taxon>Embryophyta</taxon>
        <taxon>Tracheophyta</taxon>
        <taxon>Spermatophyta</taxon>
        <taxon>Magnoliopsida</taxon>
        <taxon>eudicotyledons</taxon>
        <taxon>Gunneridae</taxon>
        <taxon>Pentapetalae</taxon>
        <taxon>Saxifragales</taxon>
        <taxon>Altingiaceae</taxon>
        <taxon>Liquidambar</taxon>
    </lineage>
</organism>
<evidence type="ECO:0000313" key="10">
    <source>
        <dbReference type="Proteomes" id="UP001415857"/>
    </source>
</evidence>
<dbReference type="InterPro" id="IPR005829">
    <property type="entry name" value="Sugar_transporter_CS"/>
</dbReference>
<dbReference type="CDD" id="cd17315">
    <property type="entry name" value="MFS_GLUT_like"/>
    <property type="match status" value="1"/>
</dbReference>
<protein>
    <recommendedName>
        <fullName evidence="8">Major facilitator superfamily (MFS) profile domain-containing protein</fullName>
    </recommendedName>
</protein>
<dbReference type="PROSITE" id="PS00216">
    <property type="entry name" value="SUGAR_TRANSPORT_1"/>
    <property type="match status" value="1"/>
</dbReference>
<evidence type="ECO:0000256" key="4">
    <source>
        <dbReference type="ARBA" id="ARBA00022989"/>
    </source>
</evidence>
<feature type="transmembrane region" description="Helical" evidence="7">
    <location>
        <begin position="209"/>
        <end position="229"/>
    </location>
</feature>
<evidence type="ECO:0000256" key="7">
    <source>
        <dbReference type="SAM" id="Phobius"/>
    </source>
</evidence>
<feature type="transmembrane region" description="Helical" evidence="7">
    <location>
        <begin position="327"/>
        <end position="349"/>
    </location>
</feature>
<feature type="transmembrane region" description="Helical" evidence="7">
    <location>
        <begin position="541"/>
        <end position="564"/>
    </location>
</feature>
<dbReference type="EMBL" id="JBBPBK010000007">
    <property type="protein sequence ID" value="KAK9280736.1"/>
    <property type="molecule type" value="Genomic_DNA"/>
</dbReference>
<dbReference type="Gene3D" id="1.20.1250.20">
    <property type="entry name" value="MFS general substrate transporter like domains"/>
    <property type="match status" value="1"/>
</dbReference>
<dbReference type="InterPro" id="IPR036259">
    <property type="entry name" value="MFS_trans_sf"/>
</dbReference>
<dbReference type="Proteomes" id="UP001415857">
    <property type="component" value="Unassembled WGS sequence"/>
</dbReference>
<feature type="transmembrane region" description="Helical" evidence="7">
    <location>
        <begin position="503"/>
        <end position="529"/>
    </location>
</feature>
<dbReference type="AlphaFoldDB" id="A0AAP0WXP9"/>
<name>A0AAP0WXP9_LIQFO</name>
<feature type="transmembrane region" description="Helical" evidence="7">
    <location>
        <begin position="265"/>
        <end position="287"/>
    </location>
</feature>
<dbReference type="InterPro" id="IPR003663">
    <property type="entry name" value="Sugar/inositol_transpt"/>
</dbReference>
<dbReference type="GO" id="GO:0016020">
    <property type="term" value="C:membrane"/>
    <property type="evidence" value="ECO:0007669"/>
    <property type="project" value="UniProtKB-SubCell"/>
</dbReference>
<feature type="transmembrane region" description="Helical" evidence="7">
    <location>
        <begin position="170"/>
        <end position="189"/>
    </location>
</feature>
<dbReference type="NCBIfam" id="TIGR00879">
    <property type="entry name" value="SP"/>
    <property type="match status" value="1"/>
</dbReference>
<keyword evidence="5 7" id="KW-0472">Membrane</keyword>
<evidence type="ECO:0000256" key="5">
    <source>
        <dbReference type="ARBA" id="ARBA00023136"/>
    </source>
</evidence>
<dbReference type="PROSITE" id="PS50850">
    <property type="entry name" value="MFS"/>
    <property type="match status" value="1"/>
</dbReference>
<comment type="similarity">
    <text evidence="6">Belongs to the major facilitator superfamily. Sugar transporter (TC 2.A.1.1) family.</text>
</comment>
<evidence type="ECO:0000313" key="9">
    <source>
        <dbReference type="EMBL" id="KAK9280736.1"/>
    </source>
</evidence>
<dbReference type="SUPFAM" id="SSF103473">
    <property type="entry name" value="MFS general substrate transporter"/>
    <property type="match status" value="1"/>
</dbReference>
<dbReference type="GO" id="GO:0015149">
    <property type="term" value="F:hexose transmembrane transporter activity"/>
    <property type="evidence" value="ECO:0007669"/>
    <property type="project" value="TreeGrafter"/>
</dbReference>
<dbReference type="InterPro" id="IPR045263">
    <property type="entry name" value="GLUT"/>
</dbReference>
<evidence type="ECO:0000256" key="2">
    <source>
        <dbReference type="ARBA" id="ARBA00022448"/>
    </source>
</evidence>
<keyword evidence="3 7" id="KW-0812">Transmembrane</keyword>
<evidence type="ECO:0000256" key="3">
    <source>
        <dbReference type="ARBA" id="ARBA00022692"/>
    </source>
</evidence>
<feature type="transmembrane region" description="Helical" evidence="7">
    <location>
        <begin position="473"/>
        <end position="497"/>
    </location>
</feature>
<dbReference type="PRINTS" id="PR00171">
    <property type="entry name" value="SUGRTRNSPORT"/>
</dbReference>
<proteinExistence type="inferred from homology"/>
<feature type="domain" description="Major facilitator superfamily (MFS) profile" evidence="8">
    <location>
        <begin position="173"/>
        <end position="595"/>
    </location>
</feature>
<evidence type="ECO:0000256" key="1">
    <source>
        <dbReference type="ARBA" id="ARBA00004141"/>
    </source>
</evidence>
<comment type="subcellular location">
    <subcellularLocation>
        <location evidence="1">Membrane</location>
        <topology evidence="1">Multi-pass membrane protein</topology>
    </subcellularLocation>
</comment>
<sequence length="610" mass="65875">MSINNWHNQIDLPHTQTTRINHQTVHRCSSASPISRRNRDSWSLPHFASSTLHKPVNNNIYLINTPMRTLALLSLSPPSTERFRNSRVDFLFFSRNGAKLDGDFAHCNPTAHVSHLPLTPLLLSLPLFKALSSVPSPHFSPAFSLQKPCYSGHSQNGMGKETANPSCRRSLPHILVASLSSFLFGYHLGVVNETLESISLDLGFSGSTLAEGLVVSTCLGGAFVGSLFSGWIADGVGRRRGFQLCALPMIIGASISATAKDLGTMLLGRFLVGTGMGLGPSVASLYVAEVSPAFVRGTYWSFTQIATCLGLMGALLIGIPAKEIVGWWRVCFWVSAIPAGVLAIFMEFCAESPHWLFKKGRAAEAEAEFEKLLGGLHVKFAMAELSKSNRGDETEAVKLSELLYGRYFRVVFIGSTLFALQQLSGINAIFYFSSTVFKSAGVPSGLANICVGISNLSGSILATILMDKLGRKVLLLGSFSGMAMSMGLQVIAASSYVRDSGALYLSVGGMLLVVLTFSLGAGPVPGILLAEIFPNQIRAKAMAVCMSVHWVINFFVGLLFLRLLEQVGPQVLYTIFATFCFMAVAFVKRNVVETKGKSLQEIEIALLPAE</sequence>
<reference evidence="9 10" key="1">
    <citation type="journal article" date="2024" name="Plant J.">
        <title>Genome sequences and population genomics reveal climatic adaptation and genomic divergence between two closely related sweetgum species.</title>
        <authorList>
            <person name="Xu W.Q."/>
            <person name="Ren C.Q."/>
            <person name="Zhang X.Y."/>
            <person name="Comes H.P."/>
            <person name="Liu X.H."/>
            <person name="Li Y.G."/>
            <person name="Kettle C.J."/>
            <person name="Jalonen R."/>
            <person name="Gaisberger H."/>
            <person name="Ma Y.Z."/>
            <person name="Qiu Y.X."/>
        </authorList>
    </citation>
    <scope>NUCLEOTIDE SEQUENCE [LARGE SCALE GENOMIC DNA]</scope>
    <source>
        <strain evidence="9">Hangzhou</strain>
    </source>
</reference>
<comment type="caution">
    <text evidence="9">The sequence shown here is derived from an EMBL/GenBank/DDBJ whole genome shotgun (WGS) entry which is preliminary data.</text>
</comment>
<dbReference type="Pfam" id="PF00083">
    <property type="entry name" value="Sugar_tr"/>
    <property type="match status" value="1"/>
</dbReference>
<feature type="transmembrane region" description="Helical" evidence="7">
    <location>
        <begin position="407"/>
        <end position="433"/>
    </location>
</feature>
<accession>A0AAP0WXP9</accession>
<dbReference type="PANTHER" id="PTHR23503">
    <property type="entry name" value="SOLUTE CARRIER FAMILY 2"/>
    <property type="match status" value="1"/>
</dbReference>
<dbReference type="InterPro" id="IPR005828">
    <property type="entry name" value="MFS_sugar_transport-like"/>
</dbReference>
<keyword evidence="2 6" id="KW-0813">Transport</keyword>
<keyword evidence="4 7" id="KW-1133">Transmembrane helix</keyword>
<feature type="transmembrane region" description="Helical" evidence="7">
    <location>
        <begin position="299"/>
        <end position="321"/>
    </location>
</feature>
<dbReference type="InterPro" id="IPR020846">
    <property type="entry name" value="MFS_dom"/>
</dbReference>
<evidence type="ECO:0000256" key="6">
    <source>
        <dbReference type="RuleBase" id="RU003346"/>
    </source>
</evidence>
<gene>
    <name evidence="9" type="ORF">L1049_003624</name>
</gene>
<feature type="transmembrane region" description="Helical" evidence="7">
    <location>
        <begin position="570"/>
        <end position="587"/>
    </location>
</feature>
<keyword evidence="10" id="KW-1185">Reference proteome</keyword>